<dbReference type="InterPro" id="IPR036259">
    <property type="entry name" value="MFS_trans_sf"/>
</dbReference>
<keyword evidence="6 7" id="KW-0472">Membrane</keyword>
<dbReference type="InterPro" id="IPR020846">
    <property type="entry name" value="MFS_dom"/>
</dbReference>
<dbReference type="PRINTS" id="PR01988">
    <property type="entry name" value="EXPORTERBACE"/>
</dbReference>
<feature type="transmembrane region" description="Helical" evidence="7">
    <location>
        <begin position="100"/>
        <end position="119"/>
    </location>
</feature>
<dbReference type="AlphaFoldDB" id="A0A6J6DZJ8"/>
<dbReference type="SUPFAM" id="SSF103473">
    <property type="entry name" value="MFS general substrate transporter"/>
    <property type="match status" value="1"/>
</dbReference>
<evidence type="ECO:0000313" key="9">
    <source>
        <dbReference type="EMBL" id="CAB4566498.1"/>
    </source>
</evidence>
<dbReference type="Pfam" id="PF05977">
    <property type="entry name" value="MFS_3"/>
    <property type="match status" value="1"/>
</dbReference>
<dbReference type="PANTHER" id="PTHR43266">
    <property type="entry name" value="MACROLIDE-EFFLUX PROTEIN"/>
    <property type="match status" value="1"/>
</dbReference>
<evidence type="ECO:0000259" key="8">
    <source>
        <dbReference type="PROSITE" id="PS50850"/>
    </source>
</evidence>
<keyword evidence="5 7" id="KW-1133">Transmembrane helix</keyword>
<feature type="transmembrane region" description="Helical" evidence="7">
    <location>
        <begin position="15"/>
        <end position="36"/>
    </location>
</feature>
<feature type="transmembrane region" description="Helical" evidence="7">
    <location>
        <begin position="140"/>
        <end position="161"/>
    </location>
</feature>
<gene>
    <name evidence="9" type="ORF">UFOPK1722_00113</name>
</gene>
<proteinExistence type="predicted"/>
<keyword evidence="2" id="KW-0813">Transport</keyword>
<dbReference type="InterPro" id="IPR010290">
    <property type="entry name" value="TM_effector"/>
</dbReference>
<dbReference type="PROSITE" id="PS50850">
    <property type="entry name" value="MFS"/>
    <property type="match status" value="1"/>
</dbReference>
<evidence type="ECO:0000256" key="6">
    <source>
        <dbReference type="ARBA" id="ARBA00023136"/>
    </source>
</evidence>
<dbReference type="EMBL" id="CAEZTS010000006">
    <property type="protein sequence ID" value="CAB4566498.1"/>
    <property type="molecule type" value="Genomic_DNA"/>
</dbReference>
<evidence type="ECO:0000256" key="5">
    <source>
        <dbReference type="ARBA" id="ARBA00022989"/>
    </source>
</evidence>
<dbReference type="GO" id="GO:0005886">
    <property type="term" value="C:plasma membrane"/>
    <property type="evidence" value="ECO:0007669"/>
    <property type="project" value="UniProtKB-SubCell"/>
</dbReference>
<comment type="subcellular location">
    <subcellularLocation>
        <location evidence="1">Cell membrane</location>
        <topology evidence="1">Multi-pass membrane protein</topology>
    </subcellularLocation>
</comment>
<dbReference type="CDD" id="cd06173">
    <property type="entry name" value="MFS_MefA_like"/>
    <property type="match status" value="1"/>
</dbReference>
<dbReference type="PANTHER" id="PTHR43266:SF2">
    <property type="entry name" value="MAJOR FACILITATOR SUPERFAMILY (MFS) PROFILE DOMAIN-CONTAINING PROTEIN"/>
    <property type="match status" value="1"/>
</dbReference>
<evidence type="ECO:0000256" key="7">
    <source>
        <dbReference type="SAM" id="Phobius"/>
    </source>
</evidence>
<evidence type="ECO:0000256" key="3">
    <source>
        <dbReference type="ARBA" id="ARBA00022475"/>
    </source>
</evidence>
<dbReference type="Gene3D" id="1.20.1250.20">
    <property type="entry name" value="MFS general substrate transporter like domains"/>
    <property type="match status" value="1"/>
</dbReference>
<feature type="transmembrane region" description="Helical" evidence="7">
    <location>
        <begin position="378"/>
        <end position="396"/>
    </location>
</feature>
<name>A0A6J6DZJ8_9ZZZZ</name>
<accession>A0A6J6DZJ8</accession>
<sequence>MLTMLRSNADMRRMFIAQVISYMGDWFSFVALVGLIKDLTDSNFLVSMVMVSFSLPSFFASPIAGPMVDRFDRRRILVVVSAFQALAALGLLLVGADTVWLAFVFQSTVSALAAVIGPASQAAIPNIARDEEELSKANALLGSTWGVMLAVGAAIGGVFAATFGRDAAFIANALSFVVSGIFFSLIRTPMQAPSDPAKRRQRLRPVADMGEALTHARRDPVLMALVLSKTTFAVGSGVVSQLAVLASDVFDGGDGYRGILIGARGLGAGIGPALAMKYTGRDLNRVLKVCGVSSLTFSLCYLAGAWMPVFGLAALFIVLAHLGGGAQWTLSTFGLQMRSPDELRGRIIAGDFALVTLTMSVTSALAGLLSDAIGVRETITVFTGAAAVASFVYINATRRLRIRLLSSPTSEP</sequence>
<evidence type="ECO:0000256" key="1">
    <source>
        <dbReference type="ARBA" id="ARBA00004651"/>
    </source>
</evidence>
<evidence type="ECO:0000256" key="2">
    <source>
        <dbReference type="ARBA" id="ARBA00022448"/>
    </source>
</evidence>
<keyword evidence="4 7" id="KW-0812">Transmembrane</keyword>
<protein>
    <submittedName>
        <fullName evidence="9">Unannotated protein</fullName>
    </submittedName>
</protein>
<feature type="transmembrane region" description="Helical" evidence="7">
    <location>
        <begin position="42"/>
        <end position="64"/>
    </location>
</feature>
<feature type="transmembrane region" description="Helical" evidence="7">
    <location>
        <begin position="76"/>
        <end position="94"/>
    </location>
</feature>
<feature type="transmembrane region" description="Helical" evidence="7">
    <location>
        <begin position="347"/>
        <end position="366"/>
    </location>
</feature>
<keyword evidence="3" id="KW-1003">Cell membrane</keyword>
<feature type="transmembrane region" description="Helical" evidence="7">
    <location>
        <begin position="312"/>
        <end position="335"/>
    </location>
</feature>
<dbReference type="GO" id="GO:0022857">
    <property type="term" value="F:transmembrane transporter activity"/>
    <property type="evidence" value="ECO:0007669"/>
    <property type="project" value="InterPro"/>
</dbReference>
<evidence type="ECO:0000256" key="4">
    <source>
        <dbReference type="ARBA" id="ARBA00022692"/>
    </source>
</evidence>
<dbReference type="InterPro" id="IPR022324">
    <property type="entry name" value="Bacilysin_exporter_BacE_put"/>
</dbReference>
<feature type="domain" description="Major facilitator superfamily (MFS) profile" evidence="8">
    <location>
        <begin position="1"/>
        <end position="191"/>
    </location>
</feature>
<reference evidence="9" key="1">
    <citation type="submission" date="2020-05" db="EMBL/GenBank/DDBJ databases">
        <authorList>
            <person name="Chiriac C."/>
            <person name="Salcher M."/>
            <person name="Ghai R."/>
            <person name="Kavagutti S V."/>
        </authorList>
    </citation>
    <scope>NUCLEOTIDE SEQUENCE</scope>
</reference>
<organism evidence="9">
    <name type="scientific">freshwater metagenome</name>
    <dbReference type="NCBI Taxonomy" id="449393"/>
    <lineage>
        <taxon>unclassified sequences</taxon>
        <taxon>metagenomes</taxon>
        <taxon>ecological metagenomes</taxon>
    </lineage>
</organism>
<feature type="transmembrane region" description="Helical" evidence="7">
    <location>
        <begin position="167"/>
        <end position="186"/>
    </location>
</feature>